<dbReference type="EMBL" id="RJKX01000014">
    <property type="protein sequence ID" value="ROP91141.1"/>
    <property type="molecule type" value="Genomic_DNA"/>
</dbReference>
<evidence type="ECO:0000256" key="4">
    <source>
        <dbReference type="ARBA" id="ARBA00022982"/>
    </source>
</evidence>
<dbReference type="GO" id="GO:0046872">
    <property type="term" value="F:metal ion binding"/>
    <property type="evidence" value="ECO:0007669"/>
    <property type="project" value="UniProtKB-KW"/>
</dbReference>
<evidence type="ECO:0000256" key="2">
    <source>
        <dbReference type="ARBA" id="ARBA00022617"/>
    </source>
</evidence>
<dbReference type="PANTHER" id="PTHR11961">
    <property type="entry name" value="CYTOCHROME C"/>
    <property type="match status" value="1"/>
</dbReference>
<evidence type="ECO:0000256" key="6">
    <source>
        <dbReference type="PROSITE-ProRule" id="PRU00433"/>
    </source>
</evidence>
<dbReference type="InterPro" id="IPR009056">
    <property type="entry name" value="Cyt_c-like_dom"/>
</dbReference>
<evidence type="ECO:0000256" key="5">
    <source>
        <dbReference type="ARBA" id="ARBA00023004"/>
    </source>
</evidence>
<evidence type="ECO:0000256" key="3">
    <source>
        <dbReference type="ARBA" id="ARBA00022723"/>
    </source>
</evidence>
<keyword evidence="5 6" id="KW-0408">Iron</keyword>
<dbReference type="PRINTS" id="PR00604">
    <property type="entry name" value="CYTCHRMECIAB"/>
</dbReference>
<name>A0A3N1LDH8_9PROT</name>
<feature type="signal peptide" evidence="7">
    <location>
        <begin position="1"/>
        <end position="25"/>
    </location>
</feature>
<keyword evidence="4" id="KW-0249">Electron transport</keyword>
<proteinExistence type="predicted"/>
<reference evidence="9 10" key="1">
    <citation type="submission" date="2018-11" db="EMBL/GenBank/DDBJ databases">
        <title>Genomic Encyclopedia of Type Strains, Phase IV (KMG-IV): sequencing the most valuable type-strain genomes for metagenomic binning, comparative biology and taxonomic classification.</title>
        <authorList>
            <person name="Goeker M."/>
        </authorList>
    </citation>
    <scope>NUCLEOTIDE SEQUENCE [LARGE SCALE GENOMIC DNA]</scope>
    <source>
        <strain evidence="9 10">DSM 5900</strain>
    </source>
</reference>
<dbReference type="Proteomes" id="UP000278222">
    <property type="component" value="Unassembled WGS sequence"/>
</dbReference>
<dbReference type="GO" id="GO:0009055">
    <property type="term" value="F:electron transfer activity"/>
    <property type="evidence" value="ECO:0007669"/>
    <property type="project" value="InterPro"/>
</dbReference>
<organism evidence="9 10">
    <name type="scientific">Stella humosa</name>
    <dbReference type="NCBI Taxonomy" id="94"/>
    <lineage>
        <taxon>Bacteria</taxon>
        <taxon>Pseudomonadati</taxon>
        <taxon>Pseudomonadota</taxon>
        <taxon>Alphaproteobacteria</taxon>
        <taxon>Rhodospirillales</taxon>
        <taxon>Stellaceae</taxon>
        <taxon>Stella</taxon>
    </lineage>
</organism>
<keyword evidence="3 6" id="KW-0479">Metal-binding</keyword>
<keyword evidence="1" id="KW-0813">Transport</keyword>
<keyword evidence="2 6" id="KW-0349">Heme</keyword>
<feature type="chain" id="PRO_5018299461" evidence="7">
    <location>
        <begin position="26"/>
        <end position="124"/>
    </location>
</feature>
<comment type="caution">
    <text evidence="9">The sequence shown here is derived from an EMBL/GenBank/DDBJ whole genome shotgun (WGS) entry which is preliminary data.</text>
</comment>
<dbReference type="InterPro" id="IPR036909">
    <property type="entry name" value="Cyt_c-like_dom_sf"/>
</dbReference>
<protein>
    <submittedName>
        <fullName evidence="9">Cytochrome c</fullName>
    </submittedName>
</protein>
<dbReference type="PROSITE" id="PS51007">
    <property type="entry name" value="CYTC"/>
    <property type="match status" value="1"/>
</dbReference>
<evidence type="ECO:0000313" key="10">
    <source>
        <dbReference type="Proteomes" id="UP000278222"/>
    </source>
</evidence>
<keyword evidence="10" id="KW-1185">Reference proteome</keyword>
<dbReference type="RefSeq" id="WP_123690791.1">
    <property type="nucleotide sequence ID" value="NZ_AP019700.1"/>
</dbReference>
<dbReference type="Gene3D" id="1.10.760.10">
    <property type="entry name" value="Cytochrome c-like domain"/>
    <property type="match status" value="1"/>
</dbReference>
<keyword evidence="7" id="KW-0732">Signal</keyword>
<accession>A0A3N1LDH8</accession>
<dbReference type="SUPFAM" id="SSF46626">
    <property type="entry name" value="Cytochrome c"/>
    <property type="match status" value="1"/>
</dbReference>
<evidence type="ECO:0000313" key="9">
    <source>
        <dbReference type="EMBL" id="ROP91141.1"/>
    </source>
</evidence>
<dbReference type="GO" id="GO:0020037">
    <property type="term" value="F:heme binding"/>
    <property type="evidence" value="ECO:0007669"/>
    <property type="project" value="InterPro"/>
</dbReference>
<dbReference type="OrthoDB" id="9805828at2"/>
<evidence type="ECO:0000256" key="7">
    <source>
        <dbReference type="SAM" id="SignalP"/>
    </source>
</evidence>
<feature type="domain" description="Cytochrome c" evidence="8">
    <location>
        <begin position="23"/>
        <end position="123"/>
    </location>
</feature>
<evidence type="ECO:0000259" key="8">
    <source>
        <dbReference type="PROSITE" id="PS51007"/>
    </source>
</evidence>
<dbReference type="AlphaFoldDB" id="A0A3N1LDH8"/>
<gene>
    <name evidence="9" type="ORF">EDC65_3004</name>
</gene>
<sequence>MTCGAAGRAALLTAALLAAALPAGAAEGTAVFRLCMACHAIARDTGQMTGPSLWAIVGRPAGSVPGFAYSPAMRHSGIVWDEDTLDRFLADPRRVVPANRMAFPGVRRAEDRRALIDFLKQAPR</sequence>
<dbReference type="InterPro" id="IPR002327">
    <property type="entry name" value="Cyt_c_1A/1B"/>
</dbReference>
<evidence type="ECO:0000256" key="1">
    <source>
        <dbReference type="ARBA" id="ARBA00022448"/>
    </source>
</evidence>